<evidence type="ECO:0000313" key="6">
    <source>
        <dbReference type="EMBL" id="RUT38693.1"/>
    </source>
</evidence>
<dbReference type="PANTHER" id="PTHR46708:SF2">
    <property type="entry name" value="FIBRONECTIN TYPE-III DOMAIN-CONTAINING PROTEIN"/>
    <property type="match status" value="1"/>
</dbReference>
<dbReference type="InterPro" id="IPR001119">
    <property type="entry name" value="SLH_dom"/>
</dbReference>
<keyword evidence="1" id="KW-0677">Repeat</keyword>
<dbReference type="Pfam" id="PF00395">
    <property type="entry name" value="SLH"/>
    <property type="match status" value="3"/>
</dbReference>
<dbReference type="InterPro" id="IPR003961">
    <property type="entry name" value="FN3_dom"/>
</dbReference>
<keyword evidence="3" id="KW-1133">Transmembrane helix</keyword>
<dbReference type="EMBL" id="RZNY01000052">
    <property type="protein sequence ID" value="RUT38693.1"/>
    <property type="molecule type" value="Genomic_DNA"/>
</dbReference>
<evidence type="ECO:0000256" key="2">
    <source>
        <dbReference type="SAM" id="MobiDB-lite"/>
    </source>
</evidence>
<dbReference type="PANTHER" id="PTHR46708">
    <property type="entry name" value="TENASCIN"/>
    <property type="match status" value="1"/>
</dbReference>
<dbReference type="PROSITE" id="PS51272">
    <property type="entry name" value="SLH"/>
    <property type="match status" value="3"/>
</dbReference>
<evidence type="ECO:0000259" key="4">
    <source>
        <dbReference type="PROSITE" id="PS50853"/>
    </source>
</evidence>
<feature type="compositionally biased region" description="Gly residues" evidence="2">
    <location>
        <begin position="1828"/>
        <end position="1841"/>
    </location>
</feature>
<comment type="caution">
    <text evidence="6">The sequence shown here is derived from an EMBL/GenBank/DDBJ whole genome shotgun (WGS) entry which is preliminary data.</text>
</comment>
<accession>A0A3S1JWV0</accession>
<feature type="domain" description="Fibronectin type-III" evidence="4">
    <location>
        <begin position="1577"/>
        <end position="1659"/>
    </location>
</feature>
<feature type="domain" description="SLH" evidence="5">
    <location>
        <begin position="1928"/>
        <end position="1987"/>
    </location>
</feature>
<dbReference type="Pfam" id="PF00041">
    <property type="entry name" value="fn3"/>
    <property type="match status" value="3"/>
</dbReference>
<sequence>MRSIVSKLKQIINVVLVISIVVSSFVSLLVPGKIEAATSKSATYQLSGVGDALNGKFELPADFGAITSVTSNSGVVVSSSADTANRKLNVSVSGGRNYTTTGDPSGGTLTWSNNYNCNSDYCSGTLYVEPSMGSISGYTYFEAREKYVYPPDTVDTVSWSPWSMKDYESDGRYAAFRIGSVPVSHGTLYGEVMGYKLSVKTYTYTVTLNYIPNTAPIISVSNSGDSSLYNDGGTFSILGTVQDADNDTVTVSSTIGGVTKSTTVTGTSKAKSWTLTWSGAELPLGVYTNPTVTATDSKDNVTANYSGKLTIQAQVYYYWSKFSVSSHFQLEPWSTPVSGTTVPGGITGHSSYSINPTTGELTLSGLASDLEAVGSLYIQTSPGHLDKYTFTGSESRNVYYKYSWANIVSSTVKGSLLQSNLKAAQGTYPDDAIHTDGFWYTKTGTSVNNLPVFVVSSTGNKTLYNDVGTFSVSGTVSDADNENVTVSATIGGVRKSVVVTGTSTSKAWTLSWASSEIPVGVYANPIITATDGTNIVSATYSGTLTIQAQVYYYWSKFNVNTDAGWTEITDGSVNSSIKLYKKLLRPVQWDSQYVEGNAEFWDLYNDQWSQASVNAVSSINSNGTLNFQGPTTEGVRYTNSNYRLGSVYYAPIRLDLFEPNSYSKMLWVSQLSTTPPKIKGTLSQANIKAAQGTYPDDGIYTDGYWYVKSGTVPNNMPTIAVTQAGDKSINLKTGSDTFTMSGTVQDADNETLSISATINGVSKQIAVSNTGTAKAWSLTWRTSEFLSGGTFAGPVVTVDDGRGGVATGTYTGKLTINKTALFYWDKYSVKDIPSYTEDTNWVLEFDSNQALWDNYRDTLIATTYAFNPVNGGYSTPYNTGEARSGVDYYSASGKTLYKWRIVNSVGQYCFITKYKKGVVVSSVKGKDVLLQTNIQDLDGTYPDDGIHSDGFWYTKKATTNMSPVLSVNNSDITVNLASSNLTLNGTVLDSDGDTVTVKATLNGIEKSMVVSGASTARPWSLSWTSAELPPGFYTLIPIVASDGKDGVDSITYIGTITVDKTAPSITVVPMQKDWTSDQINLEIGFSDTVSGINPNERKFKITQSADTPDSWDTAPQDIYTHIIQSEGEWYVHTATKDMAGNPTTGMSGPYKLQYKPEVPKLQLNSIGSDWAQVSWSLPDSAYTDGYKYFVENVTTGEKWTLDYPINFIQEEGLAAGTTYFYRIKAKNHVGETEYSEQLRVLTLPAAPSDLSVQTVEHNSGNATVSFKSVASAEKYNLIIKQGSDVVYEKETLESGEYPITGLKPGKQYTVSVIASNASGNGQASILGFLSLPAAPGEFKTALIKETEIELGWSPSETATQYDLLRFDESVYNGSGLTYKDSGLESSTEYDYSISATNESGYGDIAYLPSLLTLPSQVATVTVSTYGATELDINWNSVRGANGYGVTLNGALLSTVEGTSYKITGLTSGTSYQIGVYAENRSGAGVMTMLAAKTLPGQITDLFIDQIGETEATIHWNEINGADKYRITLNGNKYEVSTNQLKVSDLIGGQSYEIKVEAGNESGYGLGDNVNLLTLPPAPDQIRIKGNTAKTVQLLWDPVPSATRYSITEGKLGDLGFVGTATVDISDLIPGETYIFEIKAINETGEGRSTSFTWRTIPDVPGDIRIEEVGSNSVSLSWDLVTGAESYQIDVPGLTESVQTLGNSALIEGLSSAHKYSDIKLTPINNSGKGESTLAPSFVTLPSEKFDVKATPTQNEIKYEFDLESQNEIFVVTYKNKEVARSQDHEFILKSLSPGNQVSITVWTENEIGDRSTPRIVTEKTVPAPINPGGNGTGGNEGSGGGVEEKDVQEPPILEEPSNTDKDSNDNNSGLGVLTDIEGLYNKDQVLSLYNKGIVKGNNNKFEPKRDITRAEFMSLIVRSLELQPKESAEMRFEDINDQAWYYKELKVAFANKVIKGFSETEFRPNDTITREQATKMLANAMGYNIAGDKIFKDQKKIAFWAETEVKALASFEIIEGYPDGTFKPKNSVNRAEGVSFVYKFINTKF</sequence>
<dbReference type="SMART" id="SM00060">
    <property type="entry name" value="FN3"/>
    <property type="match status" value="7"/>
</dbReference>
<dbReference type="InterPro" id="IPR036116">
    <property type="entry name" value="FN3_sf"/>
</dbReference>
<dbReference type="Proteomes" id="UP000279446">
    <property type="component" value="Unassembled WGS sequence"/>
</dbReference>
<organism evidence="6 7">
    <name type="scientific">Paenibacillus anaericanus</name>
    <dbReference type="NCBI Taxonomy" id="170367"/>
    <lineage>
        <taxon>Bacteria</taxon>
        <taxon>Bacillati</taxon>
        <taxon>Bacillota</taxon>
        <taxon>Bacilli</taxon>
        <taxon>Bacillales</taxon>
        <taxon>Paenibacillaceae</taxon>
        <taxon>Paenibacillus</taxon>
    </lineage>
</organism>
<keyword evidence="3" id="KW-0812">Transmembrane</keyword>
<dbReference type="PROSITE" id="PS50853">
    <property type="entry name" value="FN3"/>
    <property type="match status" value="3"/>
</dbReference>
<dbReference type="CDD" id="cd00063">
    <property type="entry name" value="FN3"/>
    <property type="match status" value="7"/>
</dbReference>
<dbReference type="Gene3D" id="2.60.40.10">
    <property type="entry name" value="Immunoglobulins"/>
    <property type="match status" value="7"/>
</dbReference>
<reference evidence="6 7" key="1">
    <citation type="submission" date="2018-12" db="EMBL/GenBank/DDBJ databases">
        <authorList>
            <person name="Sun L."/>
            <person name="Chen Z."/>
        </authorList>
    </citation>
    <scope>NUCLEOTIDE SEQUENCE [LARGE SCALE GENOMIC DNA]</scope>
    <source>
        <strain evidence="6 7">DSM 15890</strain>
    </source>
</reference>
<feature type="transmembrane region" description="Helical" evidence="3">
    <location>
        <begin position="12"/>
        <end position="30"/>
    </location>
</feature>
<proteinExistence type="predicted"/>
<keyword evidence="3" id="KW-0472">Membrane</keyword>
<dbReference type="InterPro" id="IPR050991">
    <property type="entry name" value="ECM_Regulatory_Proteins"/>
</dbReference>
<feature type="domain" description="SLH" evidence="5">
    <location>
        <begin position="1988"/>
        <end position="2045"/>
    </location>
</feature>
<dbReference type="OrthoDB" id="2486450at2"/>
<evidence type="ECO:0000259" key="5">
    <source>
        <dbReference type="PROSITE" id="PS51272"/>
    </source>
</evidence>
<name>A0A3S1JWV0_9BACL</name>
<evidence type="ECO:0000313" key="7">
    <source>
        <dbReference type="Proteomes" id="UP000279446"/>
    </source>
</evidence>
<keyword evidence="7" id="KW-1185">Reference proteome</keyword>
<dbReference type="InterPro" id="IPR013783">
    <property type="entry name" value="Ig-like_fold"/>
</dbReference>
<dbReference type="RefSeq" id="WP_127195136.1">
    <property type="nucleotide sequence ID" value="NZ_RZNY01000052.1"/>
</dbReference>
<feature type="region of interest" description="Disordered" evidence="2">
    <location>
        <begin position="1819"/>
        <end position="1869"/>
    </location>
</feature>
<feature type="domain" description="Fibronectin type-III" evidence="4">
    <location>
        <begin position="1246"/>
        <end position="1334"/>
    </location>
</feature>
<feature type="domain" description="SLH" evidence="5">
    <location>
        <begin position="1868"/>
        <end position="1927"/>
    </location>
</feature>
<evidence type="ECO:0008006" key="8">
    <source>
        <dbReference type="Google" id="ProtNLM"/>
    </source>
</evidence>
<gene>
    <name evidence="6" type="ORF">EJP82_26850</name>
</gene>
<dbReference type="SUPFAM" id="SSF49265">
    <property type="entry name" value="Fibronectin type III"/>
    <property type="match status" value="4"/>
</dbReference>
<feature type="domain" description="Fibronectin type-III" evidence="4">
    <location>
        <begin position="1155"/>
        <end position="1245"/>
    </location>
</feature>
<protein>
    <recommendedName>
        <fullName evidence="8">S-layer homology domain-containing protein</fullName>
    </recommendedName>
</protein>
<evidence type="ECO:0000256" key="3">
    <source>
        <dbReference type="SAM" id="Phobius"/>
    </source>
</evidence>
<evidence type="ECO:0000256" key="1">
    <source>
        <dbReference type="ARBA" id="ARBA00022737"/>
    </source>
</evidence>